<dbReference type="AlphaFoldDB" id="A0A8S9ZD55"/>
<reference evidence="1" key="1">
    <citation type="journal article" date="2020" name="Ecol. Evol.">
        <title>Genome structure and content of the rice root-knot nematode (Meloidogyne graminicola).</title>
        <authorList>
            <person name="Phan N.T."/>
            <person name="Danchin E.G.J."/>
            <person name="Klopp C."/>
            <person name="Perfus-Barbeoch L."/>
            <person name="Kozlowski D.K."/>
            <person name="Koutsovoulos G.D."/>
            <person name="Lopez-Roques C."/>
            <person name="Bouchez O."/>
            <person name="Zahm M."/>
            <person name="Besnard G."/>
            <person name="Bellafiore S."/>
        </authorList>
    </citation>
    <scope>NUCLEOTIDE SEQUENCE</scope>
    <source>
        <strain evidence="1">VN-18</strain>
    </source>
</reference>
<comment type="caution">
    <text evidence="1">The sequence shown here is derived from an EMBL/GenBank/DDBJ whole genome shotgun (WGS) entry which is preliminary data.</text>
</comment>
<dbReference type="Proteomes" id="UP000605970">
    <property type="component" value="Unassembled WGS sequence"/>
</dbReference>
<accession>A0A8S9ZD55</accession>
<sequence length="91" mass="10694">MTIIKFRPLTKPIRPLKIKKKNNFLKNKNNKNQFLNQKRNKCSGAYKKDKTFNSLFCISLIDGAISPKKLPSNPKFCKIKLDKHNDFHFNN</sequence>
<name>A0A8S9ZD55_9BILA</name>
<proteinExistence type="predicted"/>
<evidence type="ECO:0000313" key="1">
    <source>
        <dbReference type="EMBL" id="KAF7624769.1"/>
    </source>
</evidence>
<dbReference type="EMBL" id="JABEBT010000201">
    <property type="protein sequence ID" value="KAF7624769.1"/>
    <property type="molecule type" value="Genomic_DNA"/>
</dbReference>
<keyword evidence="2" id="KW-1185">Reference proteome</keyword>
<gene>
    <name evidence="1" type="ORF">Mgra_00009958</name>
</gene>
<organism evidence="1 2">
    <name type="scientific">Meloidogyne graminicola</name>
    <dbReference type="NCBI Taxonomy" id="189291"/>
    <lineage>
        <taxon>Eukaryota</taxon>
        <taxon>Metazoa</taxon>
        <taxon>Ecdysozoa</taxon>
        <taxon>Nematoda</taxon>
        <taxon>Chromadorea</taxon>
        <taxon>Rhabditida</taxon>
        <taxon>Tylenchina</taxon>
        <taxon>Tylenchomorpha</taxon>
        <taxon>Tylenchoidea</taxon>
        <taxon>Meloidogynidae</taxon>
        <taxon>Meloidogyninae</taxon>
        <taxon>Meloidogyne</taxon>
    </lineage>
</organism>
<evidence type="ECO:0000313" key="2">
    <source>
        <dbReference type="Proteomes" id="UP000605970"/>
    </source>
</evidence>
<protein>
    <submittedName>
        <fullName evidence="1">Uncharacterized protein</fullName>
    </submittedName>
</protein>